<feature type="signal peptide" evidence="4">
    <location>
        <begin position="1"/>
        <end position="21"/>
    </location>
</feature>
<evidence type="ECO:0000256" key="1">
    <source>
        <dbReference type="ARBA" id="ARBA00008520"/>
    </source>
</evidence>
<dbReference type="PANTHER" id="PTHR30061">
    <property type="entry name" value="MALTOSE-BINDING PERIPLASMIC PROTEIN"/>
    <property type="match status" value="1"/>
</dbReference>
<keyword evidence="2" id="KW-0813">Transport</keyword>
<keyword evidence="6" id="KW-1185">Reference proteome</keyword>
<evidence type="ECO:0000256" key="4">
    <source>
        <dbReference type="SAM" id="SignalP"/>
    </source>
</evidence>
<sequence length="445" mass="47783">MHASRHTLIALAIASVAVVTSGCTGSSPSTDPVATTVAPTEKVTITFWHGWSQPSEVKAIADNIAAFQKLHPNITVKTVPNVADDKILQGIRGGNGPDVVSSFTTDNVGMFCNGALMDLNPWLAKSGVDKNSVFLKPMVEYTQYQGKQCTLPLLGDAYGMYYNKAMFAAAGISAPPRTWSEFKADAVKLTKQSGASYSQLGFMPTFHGYENAIAHWVSQSGPTYFSADGKANIDKDPAFADFLTMQKDLVDSLGGFARLEKYRNGFGEEFSPQNAFEAGKVAMQIDGEWRTVSIRDDGVKLDWATAPLPVPDDQAASYGRGYVSGTVVGIPANSKHAAAAWEFVKYLTTDTTALVTFANAIHNVPSTHAAMSSPDLDKDAQFATFLQIAQNEQSNTTPASPNGGQYQTILQDFTYKWESGQAKDLTSGLADVDQQIDKANAQAKG</sequence>
<accession>A0A502CRB6</accession>
<dbReference type="OrthoDB" id="8317736at2"/>
<gene>
    <name evidence="5" type="ORF">EAH86_16185</name>
</gene>
<organism evidence="5 6">
    <name type="scientific">Pedococcus bigeumensis</name>
    <dbReference type="NCBI Taxonomy" id="433644"/>
    <lineage>
        <taxon>Bacteria</taxon>
        <taxon>Bacillati</taxon>
        <taxon>Actinomycetota</taxon>
        <taxon>Actinomycetes</taxon>
        <taxon>Micrococcales</taxon>
        <taxon>Intrasporangiaceae</taxon>
        <taxon>Pedococcus</taxon>
    </lineage>
</organism>
<dbReference type="EMBL" id="RCZM01000005">
    <property type="protein sequence ID" value="TPG15060.1"/>
    <property type="molecule type" value="Genomic_DNA"/>
</dbReference>
<dbReference type="PANTHER" id="PTHR30061:SF50">
    <property type="entry name" value="MALTOSE_MALTODEXTRIN-BINDING PERIPLASMIC PROTEIN"/>
    <property type="match status" value="1"/>
</dbReference>
<dbReference type="RefSeq" id="WP_140742554.1">
    <property type="nucleotide sequence ID" value="NZ_RCZM01000005.1"/>
</dbReference>
<proteinExistence type="inferred from homology"/>
<dbReference type="Gene3D" id="3.40.190.10">
    <property type="entry name" value="Periplasmic binding protein-like II"/>
    <property type="match status" value="2"/>
</dbReference>
<evidence type="ECO:0000256" key="3">
    <source>
        <dbReference type="ARBA" id="ARBA00022729"/>
    </source>
</evidence>
<dbReference type="CDD" id="cd14748">
    <property type="entry name" value="PBP2_UgpB"/>
    <property type="match status" value="1"/>
</dbReference>
<evidence type="ECO:0000256" key="2">
    <source>
        <dbReference type="ARBA" id="ARBA00022448"/>
    </source>
</evidence>
<dbReference type="GO" id="GO:1901982">
    <property type="term" value="F:maltose binding"/>
    <property type="evidence" value="ECO:0007669"/>
    <property type="project" value="TreeGrafter"/>
</dbReference>
<protein>
    <submittedName>
        <fullName evidence="5">ABC transporter substrate-binding protein</fullName>
    </submittedName>
</protein>
<dbReference type="GO" id="GO:0042956">
    <property type="term" value="P:maltodextrin transmembrane transport"/>
    <property type="evidence" value="ECO:0007669"/>
    <property type="project" value="TreeGrafter"/>
</dbReference>
<comment type="caution">
    <text evidence="5">The sequence shown here is derived from an EMBL/GenBank/DDBJ whole genome shotgun (WGS) entry which is preliminary data.</text>
</comment>
<dbReference type="GO" id="GO:0055052">
    <property type="term" value="C:ATP-binding cassette (ABC) transporter complex, substrate-binding subunit-containing"/>
    <property type="evidence" value="ECO:0007669"/>
    <property type="project" value="TreeGrafter"/>
</dbReference>
<reference evidence="5 6" key="1">
    <citation type="journal article" date="2019" name="Environ. Microbiol.">
        <title>Species interactions and distinct microbial communities in high Arctic permafrost affected cryosols are associated with the CH4 and CO2 gas fluxes.</title>
        <authorList>
            <person name="Altshuler I."/>
            <person name="Hamel J."/>
            <person name="Turney S."/>
            <person name="Magnuson E."/>
            <person name="Levesque R."/>
            <person name="Greer C."/>
            <person name="Whyte L.G."/>
        </authorList>
    </citation>
    <scope>NUCLEOTIDE SEQUENCE [LARGE SCALE GENOMIC DNA]</scope>
    <source>
        <strain evidence="5 6">S9.3A</strain>
    </source>
</reference>
<dbReference type="Proteomes" id="UP000317722">
    <property type="component" value="Unassembled WGS sequence"/>
</dbReference>
<keyword evidence="3 4" id="KW-0732">Signal</keyword>
<feature type="chain" id="PRO_5039165349" evidence="4">
    <location>
        <begin position="22"/>
        <end position="445"/>
    </location>
</feature>
<evidence type="ECO:0000313" key="6">
    <source>
        <dbReference type="Proteomes" id="UP000317722"/>
    </source>
</evidence>
<dbReference type="SUPFAM" id="SSF53850">
    <property type="entry name" value="Periplasmic binding protein-like II"/>
    <property type="match status" value="1"/>
</dbReference>
<dbReference type="InterPro" id="IPR006059">
    <property type="entry name" value="SBP"/>
</dbReference>
<comment type="similarity">
    <text evidence="1">Belongs to the bacterial solute-binding protein 1 family.</text>
</comment>
<dbReference type="AlphaFoldDB" id="A0A502CRB6"/>
<dbReference type="Pfam" id="PF01547">
    <property type="entry name" value="SBP_bac_1"/>
    <property type="match status" value="1"/>
</dbReference>
<name>A0A502CRB6_9MICO</name>
<dbReference type="PROSITE" id="PS51257">
    <property type="entry name" value="PROKAR_LIPOPROTEIN"/>
    <property type="match status" value="1"/>
</dbReference>
<evidence type="ECO:0000313" key="5">
    <source>
        <dbReference type="EMBL" id="TPG15060.1"/>
    </source>
</evidence>
<dbReference type="GO" id="GO:0015768">
    <property type="term" value="P:maltose transport"/>
    <property type="evidence" value="ECO:0007669"/>
    <property type="project" value="TreeGrafter"/>
</dbReference>